<accession>A0ABQ5I4C2</accession>
<gene>
    <name evidence="1" type="ORF">Tco_1090499</name>
</gene>
<reference evidence="1" key="1">
    <citation type="journal article" date="2022" name="Int. J. Mol. Sci.">
        <title>Draft Genome of Tanacetum Coccineum: Genomic Comparison of Closely Related Tanacetum-Family Plants.</title>
        <authorList>
            <person name="Yamashiro T."/>
            <person name="Shiraishi A."/>
            <person name="Nakayama K."/>
            <person name="Satake H."/>
        </authorList>
    </citation>
    <scope>NUCLEOTIDE SEQUENCE</scope>
</reference>
<dbReference type="EMBL" id="BQNB010020346">
    <property type="protein sequence ID" value="GJT94981.1"/>
    <property type="molecule type" value="Genomic_DNA"/>
</dbReference>
<protein>
    <submittedName>
        <fullName evidence="1">Uncharacterized protein</fullName>
    </submittedName>
</protein>
<sequence>MADKGTFMKAVMAVANDKYHRLTEPVLDIKKWSTEWNERKRQWWINIEDVPLRGWSENTFRFVAEHWGVTNEL</sequence>
<dbReference type="Proteomes" id="UP001151760">
    <property type="component" value="Unassembled WGS sequence"/>
</dbReference>
<evidence type="ECO:0000313" key="1">
    <source>
        <dbReference type="EMBL" id="GJT94981.1"/>
    </source>
</evidence>
<keyword evidence="2" id="KW-1185">Reference proteome</keyword>
<evidence type="ECO:0000313" key="2">
    <source>
        <dbReference type="Proteomes" id="UP001151760"/>
    </source>
</evidence>
<comment type="caution">
    <text evidence="1">The sequence shown here is derived from an EMBL/GenBank/DDBJ whole genome shotgun (WGS) entry which is preliminary data.</text>
</comment>
<name>A0ABQ5I4C2_9ASTR</name>
<reference evidence="1" key="2">
    <citation type="submission" date="2022-01" db="EMBL/GenBank/DDBJ databases">
        <authorList>
            <person name="Yamashiro T."/>
            <person name="Shiraishi A."/>
            <person name="Satake H."/>
            <person name="Nakayama K."/>
        </authorList>
    </citation>
    <scope>NUCLEOTIDE SEQUENCE</scope>
</reference>
<proteinExistence type="predicted"/>
<organism evidence="1 2">
    <name type="scientific">Tanacetum coccineum</name>
    <dbReference type="NCBI Taxonomy" id="301880"/>
    <lineage>
        <taxon>Eukaryota</taxon>
        <taxon>Viridiplantae</taxon>
        <taxon>Streptophyta</taxon>
        <taxon>Embryophyta</taxon>
        <taxon>Tracheophyta</taxon>
        <taxon>Spermatophyta</taxon>
        <taxon>Magnoliopsida</taxon>
        <taxon>eudicotyledons</taxon>
        <taxon>Gunneridae</taxon>
        <taxon>Pentapetalae</taxon>
        <taxon>asterids</taxon>
        <taxon>campanulids</taxon>
        <taxon>Asterales</taxon>
        <taxon>Asteraceae</taxon>
        <taxon>Asteroideae</taxon>
        <taxon>Anthemideae</taxon>
        <taxon>Anthemidinae</taxon>
        <taxon>Tanacetum</taxon>
    </lineage>
</organism>